<evidence type="ECO:0000256" key="6">
    <source>
        <dbReference type="PROSITE-ProRule" id="PRU00042"/>
    </source>
</evidence>
<dbReference type="Pfam" id="PF00096">
    <property type="entry name" value="zf-C2H2"/>
    <property type="match status" value="4"/>
</dbReference>
<feature type="compositionally biased region" description="Basic residues" evidence="7">
    <location>
        <begin position="411"/>
        <end position="430"/>
    </location>
</feature>
<dbReference type="EMBL" id="GECU01016578">
    <property type="protein sequence ID" value="JAS91128.1"/>
    <property type="molecule type" value="Transcribed_RNA"/>
</dbReference>
<evidence type="ECO:0000256" key="5">
    <source>
        <dbReference type="ARBA" id="ARBA00023242"/>
    </source>
</evidence>
<feature type="domain" description="C2H2-type" evidence="8">
    <location>
        <begin position="302"/>
        <end position="332"/>
    </location>
</feature>
<dbReference type="InterPro" id="IPR013087">
    <property type="entry name" value="Znf_C2H2_type"/>
</dbReference>
<evidence type="ECO:0000313" key="9">
    <source>
        <dbReference type="EMBL" id="JAS91128.1"/>
    </source>
</evidence>
<evidence type="ECO:0000256" key="3">
    <source>
        <dbReference type="ARBA" id="ARBA00022771"/>
    </source>
</evidence>
<feature type="domain" description="C2H2-type" evidence="8">
    <location>
        <begin position="272"/>
        <end position="294"/>
    </location>
</feature>
<keyword evidence="1" id="KW-0479">Metal-binding</keyword>
<name>A0A1B6IW31_9HEMI</name>
<evidence type="ECO:0000256" key="7">
    <source>
        <dbReference type="SAM" id="MobiDB-lite"/>
    </source>
</evidence>
<feature type="region of interest" description="Disordered" evidence="7">
    <location>
        <begin position="411"/>
        <end position="438"/>
    </location>
</feature>
<feature type="domain" description="C2H2-type" evidence="8">
    <location>
        <begin position="333"/>
        <end position="356"/>
    </location>
</feature>
<proteinExistence type="predicted"/>
<dbReference type="AlphaFoldDB" id="A0A1B6IW31"/>
<dbReference type="SUPFAM" id="SSF57667">
    <property type="entry name" value="beta-beta-alpha zinc fingers"/>
    <property type="match status" value="4"/>
</dbReference>
<keyword evidence="5" id="KW-0539">Nucleus</keyword>
<dbReference type="Gene3D" id="3.30.160.60">
    <property type="entry name" value="Classic Zinc Finger"/>
    <property type="match status" value="4"/>
</dbReference>
<dbReference type="SMART" id="SM00355">
    <property type="entry name" value="ZnF_C2H2"/>
    <property type="match status" value="7"/>
</dbReference>
<accession>A0A1B6IW31</accession>
<dbReference type="GO" id="GO:0008270">
    <property type="term" value="F:zinc ion binding"/>
    <property type="evidence" value="ECO:0007669"/>
    <property type="project" value="UniProtKB-KW"/>
</dbReference>
<feature type="domain" description="C2H2-type" evidence="8">
    <location>
        <begin position="243"/>
        <end position="271"/>
    </location>
</feature>
<dbReference type="PANTHER" id="PTHR24393:SF34">
    <property type="entry name" value="PR_SET DOMAIN 13"/>
    <property type="match status" value="1"/>
</dbReference>
<reference evidence="9" key="1">
    <citation type="submission" date="2015-11" db="EMBL/GenBank/DDBJ databases">
        <title>De novo transcriptome assembly of four potential Pierce s Disease insect vectors from Arizona vineyards.</title>
        <authorList>
            <person name="Tassone E.E."/>
        </authorList>
    </citation>
    <scope>NUCLEOTIDE SEQUENCE</scope>
</reference>
<evidence type="ECO:0000256" key="2">
    <source>
        <dbReference type="ARBA" id="ARBA00022737"/>
    </source>
</evidence>
<dbReference type="PROSITE" id="PS50157">
    <property type="entry name" value="ZINC_FINGER_C2H2_2"/>
    <property type="match status" value="7"/>
</dbReference>
<gene>
    <name evidence="9" type="ORF">g.19464</name>
</gene>
<evidence type="ECO:0000256" key="1">
    <source>
        <dbReference type="ARBA" id="ARBA00022723"/>
    </source>
</evidence>
<dbReference type="PROSITE" id="PS00028">
    <property type="entry name" value="ZINC_FINGER_C2H2_1"/>
    <property type="match status" value="6"/>
</dbReference>
<dbReference type="PANTHER" id="PTHR24393">
    <property type="entry name" value="ZINC FINGER PROTEIN"/>
    <property type="match status" value="1"/>
</dbReference>
<dbReference type="GO" id="GO:0001228">
    <property type="term" value="F:DNA-binding transcription activator activity, RNA polymerase II-specific"/>
    <property type="evidence" value="ECO:0007669"/>
    <property type="project" value="TreeGrafter"/>
</dbReference>
<sequence>METEDLFSKSSSPVIEVEEEELQNVIESTEPRTCCRCGNVVSCNQVFEIDGCTHLVCVRCRFRDCVPCKLCHPVDMPLTSSAKEETLSQKISLDEVEEFHFPIKKKINKDHIINVDWLPEDVTSGEIKQFCTVCQRIFKKSNSSYHYGCMSGEKPYSCVECDRQFAKKAHMESHLNTHYGIKPFRCTFHKCKASFTVKDKLIRHMKIHEKEAKHFCPICKKPYTTTATLNIHLENVHSSLKAFQCDLCPRNYKYRKSLKIHKMMKHQGIRDHMCEICGKKYALYAQLKLHTRSHVMYHRRPHKCRQLPTCNKRFMTRRDRTRHELIHITSHDFECSLCNTTFGRKDNLERHMKNFHQDVPQTLSENPKSIVTVLPFNIKSGSVNNKQRKVDTNKTSLSRNSKQVKIQPKFNLKKKKIDSKSKDAKKKTSNRRTDYQQCKISTFEQNSNNMQPENQLIKNSTPSVIVSPKPPEIQNRPSVIKSIPKLLPYRVLPPDERFLNLTEERFKGKNVSDQLRPPLLIKDTASKNNQQCVTSYYKNAEINSCVQLSKSNEIAAKTSGSKEKQTMLKAHKRKSLNDEALNRSYRIIHHTDTISTHKLPAEKPTGQVERLEVDKESVLNLSSSSGDSGVRIGTNSFVFTDHALPLNERPTHEMIEYVIEESFNRIRTCDSTRAPQNSEVNCTSDPGMDVTLAVNNCGLNHGDHLTLTESYSSYASHFEHDCLKGRGNGLREENVEHLLPNDFEMGFQYINEQFSYAEMNLSQESRVVRICFEGN</sequence>
<dbReference type="FunFam" id="3.30.160.60:FF:000100">
    <property type="entry name" value="Zinc finger 45-like"/>
    <property type="match status" value="1"/>
</dbReference>
<keyword evidence="4" id="KW-0862">Zinc</keyword>
<evidence type="ECO:0000259" key="8">
    <source>
        <dbReference type="PROSITE" id="PS50157"/>
    </source>
</evidence>
<feature type="domain" description="C2H2-type" evidence="8">
    <location>
        <begin position="184"/>
        <end position="213"/>
    </location>
</feature>
<keyword evidence="3 6" id="KW-0863">Zinc-finger</keyword>
<keyword evidence="2" id="KW-0677">Repeat</keyword>
<feature type="domain" description="C2H2-type" evidence="8">
    <location>
        <begin position="214"/>
        <end position="242"/>
    </location>
</feature>
<protein>
    <recommendedName>
        <fullName evidence="8">C2H2-type domain-containing protein</fullName>
    </recommendedName>
</protein>
<feature type="compositionally biased region" description="Polar residues" evidence="7">
    <location>
        <begin position="393"/>
        <end position="403"/>
    </location>
</feature>
<feature type="region of interest" description="Disordered" evidence="7">
    <location>
        <begin position="384"/>
        <end position="403"/>
    </location>
</feature>
<dbReference type="InterPro" id="IPR036236">
    <property type="entry name" value="Znf_C2H2_sf"/>
</dbReference>
<organism evidence="9">
    <name type="scientific">Homalodisca liturata</name>
    <dbReference type="NCBI Taxonomy" id="320908"/>
    <lineage>
        <taxon>Eukaryota</taxon>
        <taxon>Metazoa</taxon>
        <taxon>Ecdysozoa</taxon>
        <taxon>Arthropoda</taxon>
        <taxon>Hexapoda</taxon>
        <taxon>Insecta</taxon>
        <taxon>Pterygota</taxon>
        <taxon>Neoptera</taxon>
        <taxon>Paraneoptera</taxon>
        <taxon>Hemiptera</taxon>
        <taxon>Auchenorrhyncha</taxon>
        <taxon>Membracoidea</taxon>
        <taxon>Cicadellidae</taxon>
        <taxon>Cicadellinae</taxon>
        <taxon>Proconiini</taxon>
        <taxon>Homalodisca</taxon>
    </lineage>
</organism>
<feature type="domain" description="C2H2-type" evidence="8">
    <location>
        <begin position="156"/>
        <end position="183"/>
    </location>
</feature>
<evidence type="ECO:0000256" key="4">
    <source>
        <dbReference type="ARBA" id="ARBA00022833"/>
    </source>
</evidence>
<dbReference type="GO" id="GO:0000978">
    <property type="term" value="F:RNA polymerase II cis-regulatory region sequence-specific DNA binding"/>
    <property type="evidence" value="ECO:0007669"/>
    <property type="project" value="TreeGrafter"/>
</dbReference>
<dbReference type="GO" id="GO:0005634">
    <property type="term" value="C:nucleus"/>
    <property type="evidence" value="ECO:0007669"/>
    <property type="project" value="TreeGrafter"/>
</dbReference>